<reference evidence="1" key="2">
    <citation type="submission" date="2025-09" db="UniProtKB">
        <authorList>
            <consortium name="Ensembl"/>
        </authorList>
    </citation>
    <scope>IDENTIFICATION</scope>
</reference>
<dbReference type="Proteomes" id="UP000675900">
    <property type="component" value="Unassembled WGS sequence"/>
</dbReference>
<accession>A0A8C9K7J6</accession>
<organism evidence="1 2">
    <name type="scientific">Panthera tigris altaica</name>
    <name type="common">Siberian tiger</name>
    <dbReference type="NCBI Taxonomy" id="74533"/>
    <lineage>
        <taxon>Eukaryota</taxon>
        <taxon>Metazoa</taxon>
        <taxon>Chordata</taxon>
        <taxon>Craniata</taxon>
        <taxon>Vertebrata</taxon>
        <taxon>Euteleostomi</taxon>
        <taxon>Mammalia</taxon>
        <taxon>Eutheria</taxon>
        <taxon>Laurasiatheria</taxon>
        <taxon>Carnivora</taxon>
        <taxon>Feliformia</taxon>
        <taxon>Felidae</taxon>
        <taxon>Pantherinae</taxon>
        <taxon>Panthera</taxon>
    </lineage>
</organism>
<name>A0A8C9K7J6_PANTA</name>
<proteinExistence type="predicted"/>
<gene>
    <name evidence="1" type="primary">ELP5</name>
</gene>
<reference evidence="1" key="1">
    <citation type="submission" date="2025-08" db="UniProtKB">
        <authorList>
            <consortium name="Ensembl"/>
        </authorList>
    </citation>
    <scope>IDENTIFICATION</scope>
</reference>
<sequence>QLSSLGGLRGVRTGDSVEWEGRSLLKALIKKAALGGEQVHILGCEVSEEEFRAGFDSSINSR</sequence>
<keyword evidence="2" id="KW-1185">Reference proteome</keyword>
<dbReference type="GeneTree" id="ENSGT00390000009210"/>
<dbReference type="Ensembl" id="ENSPTIT00000023997.1">
    <property type="protein sequence ID" value="ENSPTIP00000019674.1"/>
    <property type="gene ID" value="ENSPTIG00000017367.1"/>
</dbReference>
<evidence type="ECO:0000313" key="2">
    <source>
        <dbReference type="Proteomes" id="UP000675900"/>
    </source>
</evidence>
<protein>
    <submittedName>
        <fullName evidence="1">Elongator acetyltransferase complex subunit 5</fullName>
    </submittedName>
</protein>
<dbReference type="AlphaFoldDB" id="A0A8C9K7J6"/>
<evidence type="ECO:0000313" key="1">
    <source>
        <dbReference type="Ensembl" id="ENSPTIP00000019674.1"/>
    </source>
</evidence>